<proteinExistence type="predicted"/>
<dbReference type="Pfam" id="PF01794">
    <property type="entry name" value="Ferric_reduct"/>
    <property type="match status" value="1"/>
</dbReference>
<evidence type="ECO:0000256" key="3">
    <source>
        <dbReference type="ARBA" id="ARBA00022989"/>
    </source>
</evidence>
<protein>
    <submittedName>
        <fullName evidence="8">Ferric reductase-like transmembrane domain-containing protein</fullName>
    </submittedName>
</protein>
<comment type="caution">
    <text evidence="8">The sequence shown here is derived from an EMBL/GenBank/DDBJ whole genome shotgun (WGS) entry which is preliminary data.</text>
</comment>
<feature type="transmembrane region" description="Helical" evidence="6">
    <location>
        <begin position="58"/>
        <end position="78"/>
    </location>
</feature>
<evidence type="ECO:0000313" key="8">
    <source>
        <dbReference type="EMBL" id="MCZ8515610.1"/>
    </source>
</evidence>
<evidence type="ECO:0000313" key="9">
    <source>
        <dbReference type="Proteomes" id="UP001527882"/>
    </source>
</evidence>
<dbReference type="InterPro" id="IPR013130">
    <property type="entry name" value="Fe3_Rdtase_TM_dom"/>
</dbReference>
<evidence type="ECO:0000256" key="1">
    <source>
        <dbReference type="ARBA" id="ARBA00004141"/>
    </source>
</evidence>
<evidence type="ECO:0000256" key="6">
    <source>
        <dbReference type="SAM" id="Phobius"/>
    </source>
</evidence>
<keyword evidence="3 6" id="KW-1133">Transmembrane helix</keyword>
<feature type="transmembrane region" description="Helical" evidence="6">
    <location>
        <begin position="151"/>
        <end position="171"/>
    </location>
</feature>
<dbReference type="EMBL" id="JAQAGZ010000018">
    <property type="protein sequence ID" value="MCZ8515610.1"/>
    <property type="molecule type" value="Genomic_DNA"/>
</dbReference>
<feature type="transmembrane region" description="Helical" evidence="6">
    <location>
        <begin position="93"/>
        <end position="111"/>
    </location>
</feature>
<comment type="subcellular location">
    <subcellularLocation>
        <location evidence="1">Membrane</location>
        <topology evidence="1">Multi-pass membrane protein</topology>
    </subcellularLocation>
</comment>
<sequence length="221" mass="24189">MAGLLINLPTWWIIRIAGLTSYALLFAGVALGILYSMPLFKGQAKARLYRWHSRTSNAGLLIGLVHGLILMIDTYMPYGWPQLLVPFTAPKDPFWSGLGTLTIYGLILVLITTDFKSLIPYRLWKYIHLLAYPVFLSAMLHGIGAGSDSKVPWIGIFYGASCVMIGLLTVIRIRMAVRQKRGRAQDAYSAGGGRREAGDAGAVQAGPAVPQRRLGTGRRNG</sequence>
<evidence type="ECO:0000256" key="2">
    <source>
        <dbReference type="ARBA" id="ARBA00022692"/>
    </source>
</evidence>
<keyword evidence="9" id="KW-1185">Reference proteome</keyword>
<dbReference type="Proteomes" id="UP001527882">
    <property type="component" value="Unassembled WGS sequence"/>
</dbReference>
<name>A0ABT4QFF3_9BACL</name>
<feature type="transmembrane region" description="Helical" evidence="6">
    <location>
        <begin position="123"/>
        <end position="145"/>
    </location>
</feature>
<feature type="transmembrane region" description="Helical" evidence="6">
    <location>
        <begin position="12"/>
        <end position="37"/>
    </location>
</feature>
<accession>A0ABT4QFF3</accession>
<dbReference type="RefSeq" id="WP_269884138.1">
    <property type="nucleotide sequence ID" value="NZ_JAQAGZ010000018.1"/>
</dbReference>
<organism evidence="8 9">
    <name type="scientific">Paenibacillus gyeongsangnamensis</name>
    <dbReference type="NCBI Taxonomy" id="3388067"/>
    <lineage>
        <taxon>Bacteria</taxon>
        <taxon>Bacillati</taxon>
        <taxon>Bacillota</taxon>
        <taxon>Bacilli</taxon>
        <taxon>Bacillales</taxon>
        <taxon>Paenibacillaceae</taxon>
        <taxon>Paenibacillus</taxon>
    </lineage>
</organism>
<evidence type="ECO:0000259" key="7">
    <source>
        <dbReference type="Pfam" id="PF01794"/>
    </source>
</evidence>
<feature type="region of interest" description="Disordered" evidence="5">
    <location>
        <begin position="187"/>
        <end position="221"/>
    </location>
</feature>
<keyword evidence="4 6" id="KW-0472">Membrane</keyword>
<evidence type="ECO:0000256" key="4">
    <source>
        <dbReference type="ARBA" id="ARBA00023136"/>
    </source>
</evidence>
<reference evidence="8 9" key="1">
    <citation type="submission" date="2022-12" db="EMBL/GenBank/DDBJ databases">
        <title>Draft genome sequence of Paenibacillus sp. dW9.</title>
        <authorList>
            <person name="Choi E.-W."/>
            <person name="Kim D.-U."/>
        </authorList>
    </citation>
    <scope>NUCLEOTIDE SEQUENCE [LARGE SCALE GENOMIC DNA]</scope>
    <source>
        <strain evidence="9">dW9</strain>
    </source>
</reference>
<feature type="domain" description="Ferric oxidoreductase" evidence="7">
    <location>
        <begin position="17"/>
        <end position="138"/>
    </location>
</feature>
<keyword evidence="2 6" id="KW-0812">Transmembrane</keyword>
<evidence type="ECO:0000256" key="5">
    <source>
        <dbReference type="SAM" id="MobiDB-lite"/>
    </source>
</evidence>
<gene>
    <name evidence="8" type="ORF">O9H85_25015</name>
</gene>